<comment type="caution">
    <text evidence="1">The sequence shown here is derived from an EMBL/GenBank/DDBJ whole genome shotgun (WGS) entry which is preliminary data.</text>
</comment>
<proteinExistence type="predicted"/>
<dbReference type="AlphaFoldDB" id="A0A6N6MTD4"/>
<keyword evidence="2" id="KW-1185">Reference proteome</keyword>
<dbReference type="InterPro" id="IPR025528">
    <property type="entry name" value="BrnA_antitoxin"/>
</dbReference>
<gene>
    <name evidence="1" type="ORF">F6X51_14315</name>
</gene>
<dbReference type="Proteomes" id="UP000441523">
    <property type="component" value="Unassembled WGS sequence"/>
</dbReference>
<dbReference type="EMBL" id="VZZJ01000011">
    <property type="protein sequence ID" value="KAB1072776.1"/>
    <property type="molecule type" value="Genomic_DNA"/>
</dbReference>
<evidence type="ECO:0000313" key="2">
    <source>
        <dbReference type="Proteomes" id="UP000441523"/>
    </source>
</evidence>
<sequence length="105" mass="11453">MSRNDRVTFDLDPQRAHALTGAERAEIAALAALPDSAIDTSDEPELNAAFFAKAARNPFYRPVKAQLTVRLDADVLAWLRAGGRGYQTKINAILRQAMLRDAAGD</sequence>
<organism evidence="1 2">
    <name type="scientific">Methylobacterium planeticum</name>
    <dbReference type="NCBI Taxonomy" id="2615211"/>
    <lineage>
        <taxon>Bacteria</taxon>
        <taxon>Pseudomonadati</taxon>
        <taxon>Pseudomonadota</taxon>
        <taxon>Alphaproteobacteria</taxon>
        <taxon>Hyphomicrobiales</taxon>
        <taxon>Methylobacteriaceae</taxon>
        <taxon>Methylobacterium</taxon>
    </lineage>
</organism>
<reference evidence="1 2" key="1">
    <citation type="submission" date="2019-09" db="EMBL/GenBank/DDBJ databases">
        <title>YIM 132548 draft genome.</title>
        <authorList>
            <person name="Jiang L."/>
        </authorList>
    </citation>
    <scope>NUCLEOTIDE SEQUENCE [LARGE SCALE GENOMIC DNA]</scope>
    <source>
        <strain evidence="1 2">YIM 132548</strain>
    </source>
</reference>
<dbReference type="RefSeq" id="WP_150964351.1">
    <property type="nucleotide sequence ID" value="NZ_VZZJ01000011.1"/>
</dbReference>
<dbReference type="Pfam" id="PF14384">
    <property type="entry name" value="BrnA_antitoxin"/>
    <property type="match status" value="1"/>
</dbReference>
<protein>
    <submittedName>
        <fullName evidence="1">BrnA antitoxin family protein</fullName>
    </submittedName>
</protein>
<name>A0A6N6MTD4_9HYPH</name>
<accession>A0A6N6MTD4</accession>
<evidence type="ECO:0000313" key="1">
    <source>
        <dbReference type="EMBL" id="KAB1072776.1"/>
    </source>
</evidence>